<accession>A0A346XZ56</accession>
<dbReference type="KEGG" id="euz:DVS28_a2824"/>
<dbReference type="Proteomes" id="UP000264006">
    <property type="component" value="Chromosome"/>
</dbReference>
<organism evidence="1 2">
    <name type="scientific">Euzebya pacifica</name>
    <dbReference type="NCBI Taxonomy" id="1608957"/>
    <lineage>
        <taxon>Bacteria</taxon>
        <taxon>Bacillati</taxon>
        <taxon>Actinomycetota</taxon>
        <taxon>Nitriliruptoria</taxon>
        <taxon>Euzebyales</taxon>
    </lineage>
</organism>
<dbReference type="EMBL" id="CP031165">
    <property type="protein sequence ID" value="AXV07503.1"/>
    <property type="molecule type" value="Genomic_DNA"/>
</dbReference>
<sequence length="232" mass="25943">MPLRDPRVYPNVLGESLGQSTGREWAVDVWARAGWGVRELWLALQKDVHLQQQLLMDADAVVLGMGSADQLSVGVPRWVMMALPYLRPTSLRREVRRRIDHVHPTLVRATRGHFRFTPPDVIAHCWGKSVDAIRLFAGQDVPLVAVLPADHRTTYYGGVRTHHEEVHALYVRLAAERNVPVVDLAALTRHRLDELNIDGAHWSWPIHADVGQAMASVLAEALAPAVQRPDDG</sequence>
<name>A0A346XZ56_9ACTN</name>
<protein>
    <recommendedName>
        <fullName evidence="3">SGNH/GDSL hydrolase family protein</fullName>
    </recommendedName>
</protein>
<reference evidence="1 2" key="1">
    <citation type="submission" date="2018-09" db="EMBL/GenBank/DDBJ databases">
        <title>Complete genome sequence of Euzebya sp. DY32-46 isolated from seawater of Pacific Ocean.</title>
        <authorList>
            <person name="Xu L."/>
            <person name="Wu Y.-H."/>
            <person name="Xu X.-W."/>
        </authorList>
    </citation>
    <scope>NUCLEOTIDE SEQUENCE [LARGE SCALE GENOMIC DNA]</scope>
    <source>
        <strain evidence="1 2">DY32-46</strain>
    </source>
</reference>
<dbReference type="Gene3D" id="3.40.50.1110">
    <property type="entry name" value="SGNH hydrolase"/>
    <property type="match status" value="1"/>
</dbReference>
<evidence type="ECO:0008006" key="3">
    <source>
        <dbReference type="Google" id="ProtNLM"/>
    </source>
</evidence>
<dbReference type="AlphaFoldDB" id="A0A346XZ56"/>
<dbReference type="SUPFAM" id="SSF52266">
    <property type="entry name" value="SGNH hydrolase"/>
    <property type="match status" value="1"/>
</dbReference>
<keyword evidence="2" id="KW-1185">Reference proteome</keyword>
<dbReference type="RefSeq" id="WP_245973541.1">
    <property type="nucleotide sequence ID" value="NZ_CAXIBR010000044.1"/>
</dbReference>
<gene>
    <name evidence="1" type="ORF">DVS28_a2824</name>
</gene>
<proteinExistence type="predicted"/>
<evidence type="ECO:0000313" key="1">
    <source>
        <dbReference type="EMBL" id="AXV07503.1"/>
    </source>
</evidence>
<evidence type="ECO:0000313" key="2">
    <source>
        <dbReference type="Proteomes" id="UP000264006"/>
    </source>
</evidence>
<dbReference type="InterPro" id="IPR036514">
    <property type="entry name" value="SGNH_hydro_sf"/>
</dbReference>